<keyword evidence="1" id="KW-0812">Transmembrane</keyword>
<name>A0A5R8Q8A1_9FIRM</name>
<protein>
    <submittedName>
        <fullName evidence="3">DUF5011 domain-containing protein</fullName>
    </submittedName>
</protein>
<dbReference type="Gene3D" id="2.60.40.10">
    <property type="entry name" value="Immunoglobulins"/>
    <property type="match status" value="2"/>
</dbReference>
<dbReference type="InterPro" id="IPR032179">
    <property type="entry name" value="Cry22Aa_Ig-like"/>
</dbReference>
<dbReference type="InterPro" id="IPR003343">
    <property type="entry name" value="Big_2"/>
</dbReference>
<dbReference type="NCBIfam" id="TIGR01167">
    <property type="entry name" value="LPXTG_anchor"/>
    <property type="match status" value="1"/>
</dbReference>
<dbReference type="InterPro" id="IPR013783">
    <property type="entry name" value="Ig-like_fold"/>
</dbReference>
<dbReference type="EMBL" id="VBWP01000019">
    <property type="protein sequence ID" value="TLG70284.1"/>
    <property type="molecule type" value="Genomic_DNA"/>
</dbReference>
<keyword evidence="1" id="KW-0472">Membrane</keyword>
<accession>A0A5R8Q8A1</accession>
<dbReference type="AlphaFoldDB" id="A0A5R8Q8A1"/>
<evidence type="ECO:0000313" key="4">
    <source>
        <dbReference type="Proteomes" id="UP000306912"/>
    </source>
</evidence>
<dbReference type="OrthoDB" id="2690990at2"/>
<dbReference type="Pfam" id="PF02368">
    <property type="entry name" value="Big_2"/>
    <property type="match status" value="1"/>
</dbReference>
<keyword evidence="4" id="KW-1185">Reference proteome</keyword>
<dbReference type="Pfam" id="PF16403">
    <property type="entry name" value="Bact_surface_Ig-like"/>
    <property type="match status" value="2"/>
</dbReference>
<dbReference type="InterPro" id="IPR008964">
    <property type="entry name" value="Invasin/intimin_cell_adhesion"/>
</dbReference>
<feature type="domain" description="BIG2" evidence="2">
    <location>
        <begin position="454"/>
        <end position="528"/>
    </location>
</feature>
<organism evidence="3 4">
    <name type="scientific">Culicoidibacter larvae</name>
    <dbReference type="NCBI Taxonomy" id="2579976"/>
    <lineage>
        <taxon>Bacteria</taxon>
        <taxon>Bacillati</taxon>
        <taxon>Bacillota</taxon>
        <taxon>Culicoidibacteria</taxon>
        <taxon>Culicoidibacterales</taxon>
        <taxon>Culicoidibacteraceae</taxon>
        <taxon>Culicoidibacter</taxon>
    </lineage>
</organism>
<feature type="transmembrane region" description="Helical" evidence="1">
    <location>
        <begin position="12"/>
        <end position="31"/>
    </location>
</feature>
<comment type="caution">
    <text evidence="3">The sequence shown here is derived from an EMBL/GenBank/DDBJ whole genome shotgun (WGS) entry which is preliminary data.</text>
</comment>
<dbReference type="InterPro" id="IPR046776">
    <property type="entry name" value="Pectate_lyase_5"/>
</dbReference>
<evidence type="ECO:0000256" key="1">
    <source>
        <dbReference type="SAM" id="Phobius"/>
    </source>
</evidence>
<keyword evidence="1" id="KW-1133">Transmembrane helix</keyword>
<sequence length="899" mass="96753">MKHRTLQRLGKITMVFIIFFCAQPIIGFNTMKVEALNEQFTLDAIPTPKVEVSFTEVTTARVASPEEFIAAYQNSSISRIVLNSNISFTSAQTTTIRNTGFNRTLQIDGANFSLIFQGTGVNGEIFRNTGGSTENKTFHLKNISISKQDRDLAVALIRGGASNWEYIFDNLTIDTGTKFAWIMTGAVNTNLFLRNSVNVTKFNDDFAQGIKDVIFENNSNVFLSKPADGAAVFYDDSLPYDSVAYFGNSSIVDIEGSNSYPIFYIWKSIYVYPNADVTLRKVNDAEGVMDAYGIATQEYRVDTDATLKIKNGTSASSGPALYDFANIIDFKTNPGAKVEFVGNTQSSTAGIITFLNANSTMLLDSPSYFNIENKSNPYRAFHSSSSTNPSLKILNSDIGAWNINTSPFGPPTSPSPFNNVSLYTGSSGLLSGSSSILNTMPSGWVTTKYFRIASSTRPTITIENLRLSVGKTKELTPLYEPSNAVLSYTVSDASVASVDASGVVTGLKIGTTTVTITATNSEGVSTTTQSTITVSDTPPELTVPGYSEIEMNNAFDPMTGVSAVDAEDGPITANITIDGSVDTSKAGVYVLTYTIVDSDGNSVSAKQVVLVNDGRYTAGDTYIIEASDYTRRIGQVDTTDAAMKEAAGVKVYEKETGQESSVQVNVVDKGGYEASVGTYDVRYEVEGDAKATTSVLATVIAGEAPELTVPGYSEIEMNNAFDPMTGVSAVDAEDGPITANITIDGSVDTSKAGVYVLTYTIVDSDGNSVSAKQVVLVNDGRYVYDNGFIIQASDFRIGVTKANISEKEMKAFAKVTVYDVGNQKWLDNPEIIVDKKNFVAVVGKYPIKFTFNPSITITATVYDDKSDLPITGDSSNSVVISWILVMAGSALLFLQKKES</sequence>
<dbReference type="Proteomes" id="UP000306912">
    <property type="component" value="Unassembled WGS sequence"/>
</dbReference>
<reference evidence="3 4" key="1">
    <citation type="submission" date="2019-05" db="EMBL/GenBank/DDBJ databases">
        <title>Culicoidintestinum kansasii gen. nov., sp. nov. from the gastrointestinal tract of the biting midge, Culicoides sonorensis.</title>
        <authorList>
            <person name="Neupane S."/>
            <person name="Ghosh A."/>
            <person name="Gunther S."/>
            <person name="Martin K."/>
            <person name="Zurek L."/>
        </authorList>
    </citation>
    <scope>NUCLEOTIDE SEQUENCE [LARGE SCALE GENOMIC DNA]</scope>
    <source>
        <strain evidence="3 4">CS-1</strain>
    </source>
</reference>
<proteinExistence type="predicted"/>
<dbReference type="InParanoid" id="A0A5R8Q8A1"/>
<dbReference type="Pfam" id="PF20585">
    <property type="entry name" value="Pectate_lyase_5"/>
    <property type="match status" value="1"/>
</dbReference>
<evidence type="ECO:0000313" key="3">
    <source>
        <dbReference type="EMBL" id="TLG70284.1"/>
    </source>
</evidence>
<dbReference type="SUPFAM" id="SSF49373">
    <property type="entry name" value="Invasin/intimin cell-adhesion fragments"/>
    <property type="match status" value="1"/>
</dbReference>
<dbReference type="SMART" id="SM00635">
    <property type="entry name" value="BID_2"/>
    <property type="match status" value="1"/>
</dbReference>
<dbReference type="Gene3D" id="2.60.40.1080">
    <property type="match status" value="1"/>
</dbReference>
<evidence type="ECO:0000259" key="2">
    <source>
        <dbReference type="SMART" id="SM00635"/>
    </source>
</evidence>
<dbReference type="RefSeq" id="WP_138192704.1">
    <property type="nucleotide sequence ID" value="NZ_VBWP01000019.1"/>
</dbReference>
<gene>
    <name evidence="3" type="ORF">FEZ08_11900</name>
</gene>